<organism evidence="1 2">
    <name type="scientific">Amblyomma americanum</name>
    <name type="common">Lone star tick</name>
    <dbReference type="NCBI Taxonomy" id="6943"/>
    <lineage>
        <taxon>Eukaryota</taxon>
        <taxon>Metazoa</taxon>
        <taxon>Ecdysozoa</taxon>
        <taxon>Arthropoda</taxon>
        <taxon>Chelicerata</taxon>
        <taxon>Arachnida</taxon>
        <taxon>Acari</taxon>
        <taxon>Parasitiformes</taxon>
        <taxon>Ixodida</taxon>
        <taxon>Ixodoidea</taxon>
        <taxon>Ixodidae</taxon>
        <taxon>Amblyomminae</taxon>
        <taxon>Amblyomma</taxon>
    </lineage>
</organism>
<dbReference type="Proteomes" id="UP001321473">
    <property type="component" value="Unassembled WGS sequence"/>
</dbReference>
<dbReference type="AlphaFoldDB" id="A0AAQ4FKV7"/>
<reference evidence="1 2" key="1">
    <citation type="journal article" date="2023" name="Arcadia Sci">
        <title>De novo assembly of a long-read Amblyomma americanum tick genome.</title>
        <authorList>
            <person name="Chou S."/>
            <person name="Poskanzer K.E."/>
            <person name="Rollins M."/>
            <person name="Thuy-Boun P.S."/>
        </authorList>
    </citation>
    <scope>NUCLEOTIDE SEQUENCE [LARGE SCALE GENOMIC DNA]</scope>
    <source>
        <strain evidence="1">F_SG_1</strain>
        <tissue evidence="1">Salivary glands</tissue>
    </source>
</reference>
<evidence type="ECO:0000313" key="1">
    <source>
        <dbReference type="EMBL" id="KAK8787218.1"/>
    </source>
</evidence>
<gene>
    <name evidence="1" type="ORF">V5799_023014</name>
</gene>
<name>A0AAQ4FKV7_AMBAM</name>
<proteinExistence type="predicted"/>
<dbReference type="EMBL" id="JARKHS020002006">
    <property type="protein sequence ID" value="KAK8787218.1"/>
    <property type="molecule type" value="Genomic_DNA"/>
</dbReference>
<protein>
    <submittedName>
        <fullName evidence="1">Uncharacterized protein</fullName>
    </submittedName>
</protein>
<keyword evidence="2" id="KW-1185">Reference proteome</keyword>
<evidence type="ECO:0000313" key="2">
    <source>
        <dbReference type="Proteomes" id="UP001321473"/>
    </source>
</evidence>
<accession>A0AAQ4FKV7</accession>
<sequence>MAGGLGGYGGGYSLGHGGGFGFGGGLDAGGVGVGSSVTLLRGGPGFSSAVVGPVFVIRTIHHVDKMHRGGAIVAHSGLGGYGSGLVLAGGLGYGGELGYGSSLKYGGYGLKG</sequence>
<comment type="caution">
    <text evidence="1">The sequence shown here is derived from an EMBL/GenBank/DDBJ whole genome shotgun (WGS) entry which is preliminary data.</text>
</comment>